<evidence type="ECO:0000313" key="2">
    <source>
        <dbReference type="EMBL" id="GGL94584.1"/>
    </source>
</evidence>
<comment type="caution">
    <text evidence="2">The sequence shown here is derived from an EMBL/GenBank/DDBJ whole genome shotgun (WGS) entry which is preliminary data.</text>
</comment>
<accession>A0A917SRY5</accession>
<proteinExistence type="predicted"/>
<dbReference type="AlphaFoldDB" id="A0A917SRY5"/>
<reference evidence="2" key="2">
    <citation type="submission" date="2020-09" db="EMBL/GenBank/DDBJ databases">
        <authorList>
            <person name="Sun Q."/>
            <person name="Zhou Y."/>
        </authorList>
    </citation>
    <scope>NUCLEOTIDE SEQUENCE</scope>
    <source>
        <strain evidence="2">CGMCC 1.6293</strain>
    </source>
</reference>
<feature type="signal peptide" evidence="1">
    <location>
        <begin position="1"/>
        <end position="29"/>
    </location>
</feature>
<dbReference type="Proteomes" id="UP000649829">
    <property type="component" value="Unassembled WGS sequence"/>
</dbReference>
<gene>
    <name evidence="2" type="ORF">GCM10011534_15940</name>
</gene>
<protein>
    <submittedName>
        <fullName evidence="2">Uncharacterized protein</fullName>
    </submittedName>
</protein>
<keyword evidence="1" id="KW-0732">Signal</keyword>
<keyword evidence="3" id="KW-1185">Reference proteome</keyword>
<sequence>MPRTIPGTARFAATSLLAASVLLVGLPLAAEEAGDEMTLGSLIPTDAIRIEVAPGSLNECAPLMSWAFNLPSESAGFGPFLPGVPVGYGPTCAVIPQTAPASYSLTGTE</sequence>
<dbReference type="RefSeq" id="WP_156954654.1">
    <property type="nucleotide sequence ID" value="NZ_BMLF01000001.1"/>
</dbReference>
<evidence type="ECO:0000256" key="1">
    <source>
        <dbReference type="SAM" id="SignalP"/>
    </source>
</evidence>
<name>A0A917SRY5_9RHOB</name>
<feature type="chain" id="PRO_5036813202" evidence="1">
    <location>
        <begin position="30"/>
        <end position="109"/>
    </location>
</feature>
<dbReference type="EMBL" id="BMLF01000001">
    <property type="protein sequence ID" value="GGL94584.1"/>
    <property type="molecule type" value="Genomic_DNA"/>
</dbReference>
<organism evidence="2 3">
    <name type="scientific">Pseudooceanicola nanhaiensis</name>
    <dbReference type="NCBI Taxonomy" id="375761"/>
    <lineage>
        <taxon>Bacteria</taxon>
        <taxon>Pseudomonadati</taxon>
        <taxon>Pseudomonadota</taxon>
        <taxon>Alphaproteobacteria</taxon>
        <taxon>Rhodobacterales</taxon>
        <taxon>Paracoccaceae</taxon>
        <taxon>Pseudooceanicola</taxon>
    </lineage>
</organism>
<reference evidence="2" key="1">
    <citation type="journal article" date="2014" name="Int. J. Syst. Evol. Microbiol.">
        <title>Complete genome sequence of Corynebacterium casei LMG S-19264T (=DSM 44701T), isolated from a smear-ripened cheese.</title>
        <authorList>
            <consortium name="US DOE Joint Genome Institute (JGI-PGF)"/>
            <person name="Walter F."/>
            <person name="Albersmeier A."/>
            <person name="Kalinowski J."/>
            <person name="Ruckert C."/>
        </authorList>
    </citation>
    <scope>NUCLEOTIDE SEQUENCE</scope>
    <source>
        <strain evidence="2">CGMCC 1.6293</strain>
    </source>
</reference>
<evidence type="ECO:0000313" key="3">
    <source>
        <dbReference type="Proteomes" id="UP000649829"/>
    </source>
</evidence>